<organism evidence="7 8">
    <name type="scientific">Thalassorhabdus alkalitolerans</name>
    <dbReference type="NCBI Taxonomy" id="2282697"/>
    <lineage>
        <taxon>Bacteria</taxon>
        <taxon>Bacillati</taxon>
        <taxon>Bacillota</taxon>
        <taxon>Bacilli</taxon>
        <taxon>Bacillales</taxon>
        <taxon>Bacillaceae</taxon>
        <taxon>Thalassorhabdus</taxon>
    </lineage>
</organism>
<proteinExistence type="inferred from homology"/>
<evidence type="ECO:0000256" key="4">
    <source>
        <dbReference type="ARBA" id="ARBA00023235"/>
    </source>
</evidence>
<dbReference type="EMBL" id="JBHSOZ010000003">
    <property type="protein sequence ID" value="MFC5712568.1"/>
    <property type="molecule type" value="Genomic_DNA"/>
</dbReference>
<dbReference type="InterPro" id="IPR036724">
    <property type="entry name" value="Cobalamin-bd_sf"/>
</dbReference>
<reference evidence="8" key="1">
    <citation type="journal article" date="2019" name="Int. J. Syst. Evol. Microbiol.">
        <title>The Global Catalogue of Microorganisms (GCM) 10K type strain sequencing project: providing services to taxonomists for standard genome sequencing and annotation.</title>
        <authorList>
            <consortium name="The Broad Institute Genomics Platform"/>
            <consortium name="The Broad Institute Genome Sequencing Center for Infectious Disease"/>
            <person name="Wu L."/>
            <person name="Ma J."/>
        </authorList>
    </citation>
    <scope>NUCLEOTIDE SEQUENCE [LARGE SCALE GENOMIC DNA]</scope>
    <source>
        <strain evidence="8">CECT 7184</strain>
    </source>
</reference>
<dbReference type="Gene3D" id="3.20.20.240">
    <property type="entry name" value="Methylmalonyl-CoA mutase"/>
    <property type="match status" value="1"/>
</dbReference>
<dbReference type="SUPFAM" id="SSF52242">
    <property type="entry name" value="Cobalamin (vitamin B12)-binding domain"/>
    <property type="match status" value="1"/>
</dbReference>
<dbReference type="InterPro" id="IPR006099">
    <property type="entry name" value="MeMalonylCoA_mutase_a/b_cat"/>
</dbReference>
<evidence type="ECO:0000259" key="6">
    <source>
        <dbReference type="Pfam" id="PF01642"/>
    </source>
</evidence>
<comment type="caution">
    <text evidence="7">The sequence shown here is derived from an EMBL/GenBank/DDBJ whole genome shotgun (WGS) entry which is preliminary data.</text>
</comment>
<gene>
    <name evidence="7" type="ORF">ACFPU1_07230</name>
</gene>
<dbReference type="Proteomes" id="UP001596142">
    <property type="component" value="Unassembled WGS sequence"/>
</dbReference>
<dbReference type="RefSeq" id="WP_385939757.1">
    <property type="nucleotide sequence ID" value="NZ_JBHSOZ010000003.1"/>
</dbReference>
<protein>
    <submittedName>
        <fullName evidence="7">Methylmalonyl-CoA mutase family protein</fullName>
    </submittedName>
</protein>
<dbReference type="InterPro" id="IPR016176">
    <property type="entry name" value="Cbl-dep_enz_cat"/>
</dbReference>
<comment type="cofactor">
    <cofactor evidence="1">
        <name>adenosylcob(III)alamin</name>
        <dbReference type="ChEBI" id="CHEBI:18408"/>
    </cofactor>
</comment>
<dbReference type="PANTHER" id="PTHR48101">
    <property type="entry name" value="METHYLMALONYL-COA MUTASE, MITOCHONDRIAL-RELATED"/>
    <property type="match status" value="1"/>
</dbReference>
<dbReference type="Pfam" id="PF01642">
    <property type="entry name" value="MM_CoA_mutase"/>
    <property type="match status" value="1"/>
</dbReference>
<dbReference type="CDD" id="cd03677">
    <property type="entry name" value="MM_CoA_mutase_beta"/>
    <property type="match status" value="1"/>
</dbReference>
<keyword evidence="8" id="KW-1185">Reference proteome</keyword>
<accession>A0ABW0YN45</accession>
<evidence type="ECO:0000313" key="8">
    <source>
        <dbReference type="Proteomes" id="UP001596142"/>
    </source>
</evidence>
<evidence type="ECO:0000256" key="5">
    <source>
        <dbReference type="ARBA" id="ARBA00023285"/>
    </source>
</evidence>
<keyword evidence="5" id="KW-0170">Cobalt</keyword>
<evidence type="ECO:0000256" key="1">
    <source>
        <dbReference type="ARBA" id="ARBA00001922"/>
    </source>
</evidence>
<name>A0ABW0YN45_9BACI</name>
<evidence type="ECO:0000256" key="3">
    <source>
        <dbReference type="ARBA" id="ARBA00022628"/>
    </source>
</evidence>
<dbReference type="PANTHER" id="PTHR48101:SF4">
    <property type="entry name" value="METHYLMALONYL-COA MUTASE, MITOCHONDRIAL"/>
    <property type="match status" value="1"/>
</dbReference>
<dbReference type="Gene3D" id="3.40.50.280">
    <property type="entry name" value="Cobalamin-binding domain"/>
    <property type="match status" value="1"/>
</dbReference>
<sequence>MNQEDVKKTMEQICDFPIPATVSWKETAEKSLKGASYERKLLTQTYEGITIHPLYRKEDIAGLPFINVMPGQFPYTRGTSTSLPVKTPWEISQEIRESTPERFHCALKHDIQRGQNSLVIMLDQNAKLGIDPFDGKEAAGKEGLSICNAEDVKTALQSIEAADVPFHVETGEHPLPVFSLFLAALDGSVKELKGSIAADPFGAWVIKGELTYKLEKIFNGMAEIVRWCQEQECPVKTILVSTSPYHNGGASAVEELAYALATAVTYIEELKERRIPPEEAAKKIRFQFSIGSDYFLEIAKLRAARSLWANVMAAYTEDEKARKMNIHARTSSWTKTLYDPYVNILRASSEAFSAAIGQADSIQVSPFDESFQKPTSFSRRIARNTQVILQEEAHIGKTADAAGGSYYIETMTNELAEKAWKLFQEIERKGGMTKAIENGAVQKRVEDISSRKEIDINHRKKVFVGTNQYPDIEENPVSVIPEDDSQEIEEFVQKTTSKKRTEDIEERETRASIVYEGIERAKKGWTLGQIATWCGKQVPGNEITSIEQKRGAERFETLRKNALAFEEKSGEPLKTFLVNLGELRDYKPRADFVTGFFQTGGFKVISENGSLHAQEAVEKAMKAKAPFVVLCGKEEDYSTMAPEIIEGIKKTDPTVTVMIAGKTPDSLHTILTEKGLDGTVSLGSNAYELLKTLQQKKGAEAYEQA</sequence>
<feature type="domain" description="Methylmalonyl-CoA mutase alpha/beta chain catalytic" evidence="6">
    <location>
        <begin position="44"/>
        <end position="508"/>
    </location>
</feature>
<comment type="similarity">
    <text evidence="2">Belongs to the methylmalonyl-CoA mutase family.</text>
</comment>
<dbReference type="SUPFAM" id="SSF51703">
    <property type="entry name" value="Cobalamin (vitamin B12)-dependent enzymes"/>
    <property type="match status" value="1"/>
</dbReference>
<evidence type="ECO:0000256" key="2">
    <source>
        <dbReference type="ARBA" id="ARBA00008465"/>
    </source>
</evidence>
<evidence type="ECO:0000313" key="7">
    <source>
        <dbReference type="EMBL" id="MFC5712568.1"/>
    </source>
</evidence>
<keyword evidence="4" id="KW-0413">Isomerase</keyword>
<keyword evidence="3" id="KW-0846">Cobalamin</keyword>